<proteinExistence type="predicted"/>
<evidence type="ECO:0000313" key="1">
    <source>
        <dbReference type="EMBL" id="KAJ5617267.1"/>
    </source>
</evidence>
<comment type="caution">
    <text evidence="1">The sequence shown here is derived from an EMBL/GenBank/DDBJ whole genome shotgun (WGS) entry which is preliminary data.</text>
</comment>
<reference evidence="1" key="1">
    <citation type="journal article" date="2023" name="IMA Fungus">
        <title>Comparative genomic study of the Penicillium genus elucidates a diverse pangenome and 15 lateral gene transfer events.</title>
        <authorList>
            <person name="Petersen C."/>
            <person name="Sorensen T."/>
            <person name="Nielsen M.R."/>
            <person name="Sondergaard T.E."/>
            <person name="Sorensen J.L."/>
            <person name="Fitzpatrick D.A."/>
            <person name="Frisvad J.C."/>
            <person name="Nielsen K.L."/>
        </authorList>
    </citation>
    <scope>NUCLEOTIDE SEQUENCE</scope>
    <source>
        <strain evidence="1">IBT 12815</strain>
    </source>
</reference>
<dbReference type="RefSeq" id="XP_056758434.1">
    <property type="nucleotide sequence ID" value="XM_056893439.1"/>
</dbReference>
<reference evidence="1" key="2">
    <citation type="submission" date="2023-01" db="EMBL/GenBank/DDBJ databases">
        <authorList>
            <person name="Petersen C."/>
        </authorList>
    </citation>
    <scope>NUCLEOTIDE SEQUENCE</scope>
    <source>
        <strain evidence="1">IBT 12815</strain>
    </source>
</reference>
<organism evidence="1 2">
    <name type="scientific">Penicillium hordei</name>
    <dbReference type="NCBI Taxonomy" id="40994"/>
    <lineage>
        <taxon>Eukaryota</taxon>
        <taxon>Fungi</taxon>
        <taxon>Dikarya</taxon>
        <taxon>Ascomycota</taxon>
        <taxon>Pezizomycotina</taxon>
        <taxon>Eurotiomycetes</taxon>
        <taxon>Eurotiomycetidae</taxon>
        <taxon>Eurotiales</taxon>
        <taxon>Aspergillaceae</taxon>
        <taxon>Penicillium</taxon>
    </lineage>
</organism>
<dbReference type="Proteomes" id="UP001213799">
    <property type="component" value="Unassembled WGS sequence"/>
</dbReference>
<dbReference type="GeneID" id="81583681"/>
<name>A0AAD6H8R3_9EURO</name>
<gene>
    <name evidence="1" type="ORF">N7537_002381</name>
</gene>
<dbReference type="EMBL" id="JAQJAE010000001">
    <property type="protein sequence ID" value="KAJ5617267.1"/>
    <property type="molecule type" value="Genomic_DNA"/>
</dbReference>
<dbReference type="AlphaFoldDB" id="A0AAD6H8R3"/>
<keyword evidence="2" id="KW-1185">Reference proteome</keyword>
<protein>
    <submittedName>
        <fullName evidence="1">Uncharacterized protein</fullName>
    </submittedName>
</protein>
<sequence length="71" mass="8013">MKCIGFDQCNSIVLDLICLMFAYREFPSEVPLGGGRVRKIGSTIRLHRSKIRRGLNVGLAPCLDYQEKSEI</sequence>
<accession>A0AAD6H8R3</accession>
<evidence type="ECO:0000313" key="2">
    <source>
        <dbReference type="Proteomes" id="UP001213799"/>
    </source>
</evidence>